<dbReference type="InterPro" id="IPR052023">
    <property type="entry name" value="Histidine_kinase_KdpD"/>
</dbReference>
<keyword evidence="9" id="KW-0067">ATP-binding</keyword>
<evidence type="ECO:0000256" key="9">
    <source>
        <dbReference type="ARBA" id="ARBA00022840"/>
    </source>
</evidence>
<dbReference type="EMBL" id="VRLR01000017">
    <property type="protein sequence ID" value="TXK77806.1"/>
    <property type="molecule type" value="Genomic_DNA"/>
</dbReference>
<dbReference type="InterPro" id="IPR036890">
    <property type="entry name" value="HATPase_C_sf"/>
</dbReference>
<sequence length="435" mass="48376">MAKLWTLRYVQELAGTFLLPLVIILLCLPLRDWISPTDVAMLQLLWVAWQAQQYGWRWASLTTLVSVLVLNWCFVPPYYTFDVHDASFLISFVVMVLLGLLISLLSDRSKQQVKRLRYAMSQTRGMFMLAKGLGQRQDWQKQCAYTAKLLSRRLGASVQLVAGPQPQVTTEQALLAVGSPAVAWIVVPECFLSSHPTLLHTAQSLLAQSYARLELSEKAQQDRVKAQLEQQKAMLLRSLSHDLRTPLATIMGASSMLADPQLQLSTEQRQQQAQNIYQQSQILNQHFEKVLELSKAQLSTHRIQHCDFSSDDLVAGALARRGDQAAELSTYLMCNAATPLKGDLELLEIALANMLENALRYGAAPFELTIGQTASHCFVRLSNGLKSVAPAARDKGHGLGLNICQAVAALHQGKFELHTDSTSEKVTAVLEWPLC</sequence>
<dbReference type="InterPro" id="IPR025201">
    <property type="entry name" value="KdpD_TM"/>
</dbReference>
<keyword evidence="5" id="KW-0808">Transferase</keyword>
<accession>A0A5C8LKA9</accession>
<dbReference type="GO" id="GO:0005524">
    <property type="term" value="F:ATP binding"/>
    <property type="evidence" value="ECO:0007669"/>
    <property type="project" value="UniProtKB-KW"/>
</dbReference>
<dbReference type="Gene3D" id="3.30.565.10">
    <property type="entry name" value="Histidine kinase-like ATPase, C-terminal domain"/>
    <property type="match status" value="1"/>
</dbReference>
<reference evidence="15 16" key="1">
    <citation type="submission" date="2019-08" db="EMBL/GenBank/DDBJ databases">
        <title>Draft genome analysis of Rheinheimera tangshanensis isolated from the roots of fresh rice plants (Oryza sativa).</title>
        <authorList>
            <person name="Yu Q."/>
            <person name="Qi Y."/>
            <person name="Zhang H."/>
            <person name="Pu J."/>
        </authorList>
    </citation>
    <scope>NUCLEOTIDE SEQUENCE [LARGE SCALE GENOMIC DNA]</scope>
    <source>
        <strain evidence="15 16">JA3-B52</strain>
    </source>
</reference>
<dbReference type="InterPro" id="IPR036097">
    <property type="entry name" value="HisK_dim/P_sf"/>
</dbReference>
<dbReference type="PANTHER" id="PTHR45569:SF1">
    <property type="entry name" value="SENSOR PROTEIN KDPD"/>
    <property type="match status" value="1"/>
</dbReference>
<dbReference type="PROSITE" id="PS50109">
    <property type="entry name" value="HIS_KIN"/>
    <property type="match status" value="1"/>
</dbReference>
<dbReference type="Pfam" id="PF13493">
    <property type="entry name" value="DUF4118"/>
    <property type="match status" value="1"/>
</dbReference>
<evidence type="ECO:0000256" key="4">
    <source>
        <dbReference type="ARBA" id="ARBA00022553"/>
    </source>
</evidence>
<proteinExistence type="predicted"/>
<evidence type="ECO:0000256" key="11">
    <source>
        <dbReference type="ARBA" id="ARBA00023012"/>
    </source>
</evidence>
<comment type="catalytic activity">
    <reaction evidence="1">
        <text>ATP + protein L-histidine = ADP + protein N-phospho-L-histidine.</text>
        <dbReference type="EC" id="2.7.13.3"/>
    </reaction>
</comment>
<keyword evidence="8" id="KW-0418">Kinase</keyword>
<keyword evidence="4" id="KW-0597">Phosphoprotein</keyword>
<evidence type="ECO:0000313" key="16">
    <source>
        <dbReference type="Proteomes" id="UP000321814"/>
    </source>
</evidence>
<evidence type="ECO:0000256" key="2">
    <source>
        <dbReference type="ARBA" id="ARBA00004141"/>
    </source>
</evidence>
<dbReference type="Proteomes" id="UP000321814">
    <property type="component" value="Unassembled WGS sequence"/>
</dbReference>
<evidence type="ECO:0000256" key="6">
    <source>
        <dbReference type="ARBA" id="ARBA00022692"/>
    </source>
</evidence>
<evidence type="ECO:0000256" key="8">
    <source>
        <dbReference type="ARBA" id="ARBA00022777"/>
    </source>
</evidence>
<dbReference type="Pfam" id="PF00512">
    <property type="entry name" value="HisKA"/>
    <property type="match status" value="1"/>
</dbReference>
<keyword evidence="10 13" id="KW-1133">Transmembrane helix</keyword>
<dbReference type="CDD" id="cd00082">
    <property type="entry name" value="HisKA"/>
    <property type="match status" value="1"/>
</dbReference>
<evidence type="ECO:0000256" key="3">
    <source>
        <dbReference type="ARBA" id="ARBA00012438"/>
    </source>
</evidence>
<dbReference type="GO" id="GO:0000155">
    <property type="term" value="F:phosphorelay sensor kinase activity"/>
    <property type="evidence" value="ECO:0007669"/>
    <property type="project" value="InterPro"/>
</dbReference>
<keyword evidence="12 13" id="KW-0472">Membrane</keyword>
<dbReference type="SMART" id="SM00388">
    <property type="entry name" value="HisKA"/>
    <property type="match status" value="1"/>
</dbReference>
<dbReference type="Pfam" id="PF02518">
    <property type="entry name" value="HATPase_c"/>
    <property type="match status" value="1"/>
</dbReference>
<evidence type="ECO:0000259" key="14">
    <source>
        <dbReference type="PROSITE" id="PS50109"/>
    </source>
</evidence>
<evidence type="ECO:0000256" key="10">
    <source>
        <dbReference type="ARBA" id="ARBA00022989"/>
    </source>
</evidence>
<gene>
    <name evidence="15" type="ORF">FU839_17930</name>
</gene>
<feature type="transmembrane region" description="Helical" evidence="13">
    <location>
        <begin position="86"/>
        <end position="105"/>
    </location>
</feature>
<organism evidence="15 16">
    <name type="scientific">Rheinheimera tangshanensis</name>
    <dbReference type="NCBI Taxonomy" id="400153"/>
    <lineage>
        <taxon>Bacteria</taxon>
        <taxon>Pseudomonadati</taxon>
        <taxon>Pseudomonadota</taxon>
        <taxon>Gammaproteobacteria</taxon>
        <taxon>Chromatiales</taxon>
        <taxon>Chromatiaceae</taxon>
        <taxon>Rheinheimera</taxon>
    </lineage>
</organism>
<comment type="caution">
    <text evidence="15">The sequence shown here is derived from an EMBL/GenBank/DDBJ whole genome shotgun (WGS) entry which is preliminary data.</text>
</comment>
<feature type="transmembrane region" description="Helical" evidence="13">
    <location>
        <begin position="13"/>
        <end position="34"/>
    </location>
</feature>
<dbReference type="InterPro" id="IPR005467">
    <property type="entry name" value="His_kinase_dom"/>
</dbReference>
<evidence type="ECO:0000256" key="7">
    <source>
        <dbReference type="ARBA" id="ARBA00022741"/>
    </source>
</evidence>
<dbReference type="RefSeq" id="WP_147905482.1">
    <property type="nucleotide sequence ID" value="NZ_BAAAGC010000005.1"/>
</dbReference>
<keyword evidence="7" id="KW-0547">Nucleotide-binding</keyword>
<dbReference type="InterPro" id="IPR003594">
    <property type="entry name" value="HATPase_dom"/>
</dbReference>
<feature type="transmembrane region" description="Helical" evidence="13">
    <location>
        <begin position="55"/>
        <end position="74"/>
    </location>
</feature>
<dbReference type="SUPFAM" id="SSF55874">
    <property type="entry name" value="ATPase domain of HSP90 chaperone/DNA topoisomerase II/histidine kinase"/>
    <property type="match status" value="1"/>
</dbReference>
<name>A0A5C8LKA9_9GAMM</name>
<dbReference type="GO" id="GO:0005886">
    <property type="term" value="C:plasma membrane"/>
    <property type="evidence" value="ECO:0007669"/>
    <property type="project" value="TreeGrafter"/>
</dbReference>
<dbReference type="SUPFAM" id="SSF47384">
    <property type="entry name" value="Homodimeric domain of signal transducing histidine kinase"/>
    <property type="match status" value="1"/>
</dbReference>
<dbReference type="OrthoDB" id="9806130at2"/>
<feature type="domain" description="Histidine kinase" evidence="14">
    <location>
        <begin position="238"/>
        <end position="435"/>
    </location>
</feature>
<comment type="subcellular location">
    <subcellularLocation>
        <location evidence="2">Membrane</location>
        <topology evidence="2">Multi-pass membrane protein</topology>
    </subcellularLocation>
</comment>
<dbReference type="PANTHER" id="PTHR45569">
    <property type="entry name" value="SENSOR PROTEIN KDPD"/>
    <property type="match status" value="1"/>
</dbReference>
<dbReference type="AlphaFoldDB" id="A0A5C8LKA9"/>
<keyword evidence="16" id="KW-1185">Reference proteome</keyword>
<dbReference type="InterPro" id="IPR003661">
    <property type="entry name" value="HisK_dim/P_dom"/>
</dbReference>
<dbReference type="Gene3D" id="1.20.120.620">
    <property type="entry name" value="Backbone structure of the membrane domain of e. Coli histidine kinase receptor kdpd"/>
    <property type="match status" value="1"/>
</dbReference>
<evidence type="ECO:0000256" key="5">
    <source>
        <dbReference type="ARBA" id="ARBA00022679"/>
    </source>
</evidence>
<dbReference type="EC" id="2.7.13.3" evidence="3"/>
<dbReference type="Gene3D" id="1.10.287.130">
    <property type="match status" value="1"/>
</dbReference>
<evidence type="ECO:0000256" key="13">
    <source>
        <dbReference type="SAM" id="Phobius"/>
    </source>
</evidence>
<protein>
    <recommendedName>
        <fullName evidence="3">histidine kinase</fullName>
        <ecNumber evidence="3">2.7.13.3</ecNumber>
    </recommendedName>
</protein>
<keyword evidence="11" id="KW-0902">Two-component regulatory system</keyword>
<keyword evidence="6 13" id="KW-0812">Transmembrane</keyword>
<dbReference type="InterPro" id="IPR038318">
    <property type="entry name" value="KdpD_sf"/>
</dbReference>
<evidence type="ECO:0000313" key="15">
    <source>
        <dbReference type="EMBL" id="TXK77806.1"/>
    </source>
</evidence>
<evidence type="ECO:0000256" key="12">
    <source>
        <dbReference type="ARBA" id="ARBA00023136"/>
    </source>
</evidence>
<evidence type="ECO:0000256" key="1">
    <source>
        <dbReference type="ARBA" id="ARBA00000085"/>
    </source>
</evidence>